<evidence type="ECO:0000313" key="3">
    <source>
        <dbReference type="Proteomes" id="UP000000466"/>
    </source>
</evidence>
<dbReference type="KEGG" id="saga:M5M_14295"/>
<dbReference type="RefSeq" id="WP_015048148.1">
    <property type="nucleotide sequence ID" value="NC_018868.3"/>
</dbReference>
<feature type="domain" description="DUF6316" evidence="1">
    <location>
        <begin position="6"/>
        <end position="54"/>
    </location>
</feature>
<reference evidence="2 3" key="1">
    <citation type="journal article" date="2013" name="Genome Announc.">
        <title>Complete genome sequence of Simiduia agarivorans SA1(T), a marine bacterium able to degrade a variety of polysaccharides.</title>
        <authorList>
            <person name="Lin S.Y."/>
            <person name="Shieh W.Y."/>
            <person name="Chen J.S."/>
            <person name="Tang S.L."/>
        </authorList>
    </citation>
    <scope>NUCLEOTIDE SEQUENCE [LARGE SCALE GENOMIC DNA]</scope>
    <source>
        <strain evidence="3">DSM 21679 / JCM 13881 / BCRC 17597 / SA1</strain>
    </source>
</reference>
<dbReference type="EMBL" id="CP003746">
    <property type="protein sequence ID" value="AFU99995.1"/>
    <property type="molecule type" value="Genomic_DNA"/>
</dbReference>
<organism evidence="2 3">
    <name type="scientific">Simiduia agarivorans (strain DSM 21679 / JCM 13881 / BCRC 17597 / SA1)</name>
    <dbReference type="NCBI Taxonomy" id="1117647"/>
    <lineage>
        <taxon>Bacteria</taxon>
        <taxon>Pseudomonadati</taxon>
        <taxon>Pseudomonadota</taxon>
        <taxon>Gammaproteobacteria</taxon>
        <taxon>Cellvibrionales</taxon>
        <taxon>Cellvibrionaceae</taxon>
        <taxon>Simiduia</taxon>
    </lineage>
</organism>
<gene>
    <name evidence="2" type="ordered locus">M5M_14295</name>
</gene>
<keyword evidence="3" id="KW-1185">Reference proteome</keyword>
<evidence type="ECO:0000313" key="2">
    <source>
        <dbReference type="EMBL" id="AFU99995.1"/>
    </source>
</evidence>
<proteinExistence type="predicted"/>
<accession>K4KP29</accession>
<protein>
    <recommendedName>
        <fullName evidence="1">DUF6316 domain-containing protein</fullName>
    </recommendedName>
</protein>
<sequence>MSLQRIGEQGNIPNRNERFFKKDDYWYYNTREGVAIGPFDSLGEARTGASEFIDFIMGAGAPMVETLTRYGRHAA</sequence>
<dbReference type="Proteomes" id="UP000000466">
    <property type="component" value="Chromosome"/>
</dbReference>
<dbReference type="HOGENOM" id="CLU_186662_0_0_6"/>
<evidence type="ECO:0000259" key="1">
    <source>
        <dbReference type="Pfam" id="PF19837"/>
    </source>
</evidence>
<dbReference type="InterPro" id="IPR045630">
    <property type="entry name" value="DUF6316"/>
</dbReference>
<dbReference type="Pfam" id="PF19837">
    <property type="entry name" value="DUF6316"/>
    <property type="match status" value="1"/>
</dbReference>
<name>K4KP29_SIMAS</name>
<dbReference type="AlphaFoldDB" id="K4KP29"/>